<keyword evidence="9" id="KW-1185">Reference proteome</keyword>
<keyword evidence="5" id="KW-0732">Signal</keyword>
<evidence type="ECO:0000256" key="4">
    <source>
        <dbReference type="ARBA" id="ARBA00022702"/>
    </source>
</evidence>
<evidence type="ECO:0000256" key="5">
    <source>
        <dbReference type="ARBA" id="ARBA00022729"/>
    </source>
</evidence>
<gene>
    <name evidence="8" type="ORF">NTJ_10287</name>
</gene>
<accession>A0ABN7AZR7</accession>
<evidence type="ECO:0000256" key="7">
    <source>
        <dbReference type="SAM" id="Phobius"/>
    </source>
</evidence>
<evidence type="ECO:0000256" key="2">
    <source>
        <dbReference type="ARBA" id="ARBA00006145"/>
    </source>
</evidence>
<protein>
    <submittedName>
        <fullName evidence="8">Uncharacterized protein</fullName>
    </submittedName>
</protein>
<dbReference type="InterPro" id="IPR010475">
    <property type="entry name" value="AKH/RPCH_hormone"/>
</dbReference>
<evidence type="ECO:0000256" key="6">
    <source>
        <dbReference type="ARBA" id="ARBA00023320"/>
    </source>
</evidence>
<dbReference type="Proteomes" id="UP001307889">
    <property type="component" value="Chromosome 8"/>
</dbReference>
<keyword evidence="3" id="KW-0964">Secreted</keyword>
<organism evidence="8 9">
    <name type="scientific">Nesidiocoris tenuis</name>
    <dbReference type="NCBI Taxonomy" id="355587"/>
    <lineage>
        <taxon>Eukaryota</taxon>
        <taxon>Metazoa</taxon>
        <taxon>Ecdysozoa</taxon>
        <taxon>Arthropoda</taxon>
        <taxon>Hexapoda</taxon>
        <taxon>Insecta</taxon>
        <taxon>Pterygota</taxon>
        <taxon>Neoptera</taxon>
        <taxon>Paraneoptera</taxon>
        <taxon>Hemiptera</taxon>
        <taxon>Heteroptera</taxon>
        <taxon>Panheteroptera</taxon>
        <taxon>Cimicomorpha</taxon>
        <taxon>Miridae</taxon>
        <taxon>Dicyphina</taxon>
        <taxon>Nesidiocoris</taxon>
    </lineage>
</organism>
<feature type="transmembrane region" description="Helical" evidence="7">
    <location>
        <begin position="67"/>
        <end position="86"/>
    </location>
</feature>
<evidence type="ECO:0000256" key="3">
    <source>
        <dbReference type="ARBA" id="ARBA00022525"/>
    </source>
</evidence>
<reference evidence="8 9" key="1">
    <citation type="submission" date="2023-09" db="EMBL/GenBank/DDBJ databases">
        <title>Nesidiocoris tenuis whole genome shotgun sequence.</title>
        <authorList>
            <person name="Shibata T."/>
            <person name="Shimoda M."/>
            <person name="Kobayashi T."/>
            <person name="Uehara T."/>
        </authorList>
    </citation>
    <scope>NUCLEOTIDE SEQUENCE [LARGE SCALE GENOMIC DNA]</scope>
    <source>
        <strain evidence="8 9">Japan</strain>
    </source>
</reference>
<name>A0ABN7AZR7_9HEMI</name>
<keyword evidence="6" id="KW-0527">Neuropeptide</keyword>
<sequence>MYTKERYGRTLVNLGKLSVLKGLRAPGSLILFWDQRKSVPSWNRSTSIKVCCGPYSATTRKMDSKRFFFTIAVASLAWLLLFKFRISDAQVTFSRDWNAGKRSMSLSECSAPMRSATSVCQLLVNELRAIANCEVRRTLLASRPEEGNESAADVFLAQAQRSG</sequence>
<keyword evidence="7" id="KW-0812">Transmembrane</keyword>
<evidence type="ECO:0000313" key="8">
    <source>
        <dbReference type="EMBL" id="BES97473.1"/>
    </source>
</evidence>
<evidence type="ECO:0000313" key="9">
    <source>
        <dbReference type="Proteomes" id="UP001307889"/>
    </source>
</evidence>
<keyword evidence="7" id="KW-1133">Transmembrane helix</keyword>
<proteinExistence type="inferred from homology"/>
<keyword evidence="4" id="KW-0372">Hormone</keyword>
<comment type="similarity">
    <text evidence="2">Belongs to the AKH/HRTH/RPCH family.</text>
</comment>
<evidence type="ECO:0000256" key="1">
    <source>
        <dbReference type="ARBA" id="ARBA00004613"/>
    </source>
</evidence>
<dbReference type="EMBL" id="AP028916">
    <property type="protein sequence ID" value="BES97473.1"/>
    <property type="molecule type" value="Genomic_DNA"/>
</dbReference>
<keyword evidence="7" id="KW-0472">Membrane</keyword>
<comment type="subcellular location">
    <subcellularLocation>
        <location evidence="1">Secreted</location>
    </subcellularLocation>
</comment>
<dbReference type="Pfam" id="PF06377">
    <property type="entry name" value="Adipokin_hormo"/>
    <property type="match status" value="1"/>
</dbReference>